<evidence type="ECO:0008006" key="4">
    <source>
        <dbReference type="Google" id="ProtNLM"/>
    </source>
</evidence>
<evidence type="ECO:0000313" key="2">
    <source>
        <dbReference type="EMBL" id="SOV16292.1"/>
    </source>
</evidence>
<evidence type="ECO:0000256" key="1">
    <source>
        <dbReference type="SAM" id="MobiDB-lite"/>
    </source>
</evidence>
<keyword evidence="3" id="KW-1185">Reference proteome</keyword>
<organism evidence="2 3">
    <name type="scientific">Plasmodium gaboni</name>
    <dbReference type="NCBI Taxonomy" id="647221"/>
    <lineage>
        <taxon>Eukaryota</taxon>
        <taxon>Sar</taxon>
        <taxon>Alveolata</taxon>
        <taxon>Apicomplexa</taxon>
        <taxon>Aconoidasida</taxon>
        <taxon>Haemosporida</taxon>
        <taxon>Plasmodiidae</taxon>
        <taxon>Plasmodium</taxon>
        <taxon>Plasmodium (Laverania)</taxon>
    </lineage>
</organism>
<reference evidence="2" key="1">
    <citation type="submission" date="2016-09" db="EMBL/GenBank/DDBJ databases">
        <authorList>
            <consortium name="Pathogen Informatics"/>
            <person name="Sun Q."/>
            <person name="Inoue M."/>
        </authorList>
    </citation>
    <scope>NUCLEOTIDE SEQUENCE</scope>
</reference>
<proteinExistence type="predicted"/>
<protein>
    <recommendedName>
        <fullName evidence="4">CCAAT-box DNA binding protein subunit B</fullName>
    </recommendedName>
</protein>
<feature type="compositionally biased region" description="Polar residues" evidence="1">
    <location>
        <begin position="649"/>
        <end position="658"/>
    </location>
</feature>
<dbReference type="Proteomes" id="UP000831156">
    <property type="component" value="Chromosome 12"/>
</dbReference>
<feature type="region of interest" description="Disordered" evidence="1">
    <location>
        <begin position="625"/>
        <end position="662"/>
    </location>
</feature>
<dbReference type="EMBL" id="LT969435">
    <property type="protein sequence ID" value="SOV16292.1"/>
    <property type="molecule type" value="Genomic_DNA"/>
</dbReference>
<gene>
    <name evidence="2" type="ORF">PGABG01_1214800</name>
</gene>
<accession>A0ABY1UQ12</accession>
<evidence type="ECO:0000313" key="3">
    <source>
        <dbReference type="Proteomes" id="UP000831156"/>
    </source>
</evidence>
<feature type="region of interest" description="Disordered" evidence="1">
    <location>
        <begin position="173"/>
        <end position="196"/>
    </location>
</feature>
<name>A0ABY1UQ12_9APIC</name>
<sequence length="1084" mass="127571">MNFFKKKKNDSINKRNAFIQNSMITKNKNDNIKNDDIFKDKNAGLLKHEERKLEKEGKNYSRKELEESVNSFLDNSYKENVKTYSENKIEINKSNTDKILKIDNNNNNNNNNMNVEIKEYMHNSCNSDYGMENYNEHMKNQHISKNISDSSIIHSKETSVTLLNNQIENSIKKKESKHNLTTSHHHHNNNNNKSYITNNDDIILNTQNNFKSKNTVDHSLQHSDKINIVKDNKNDNITNDIYNYYNSRTSLKKNENKHNQSNFIENKYNSINDRDMSTLKFSTKYSHKDIHIINKNDTKIYKDINLSSEKDIYVKEKEEDVKQMNHLNDSIEFKKNNGHINKTHILNSSNIYETEENEKQRCHNNIGQLINSRHSNTNYLISVNNINDTNKTNQIDNISISNNLNTYQFNESRGNITYSNSNINEKSNFYKDSKKNNIYSEYHNNVLNGSQINIDISNKNIHINNNSSLIQSKNKKNSRIHNSQLEEPNELKTNHLDDLTNNQVNQNENIKNKKDFINKRNSIIDSKMYMNNISENIYQSKNSNTNNWSINQSVNNQNISYRNDKSINRTSINNIITNDNTMEIHNLEHTNDKIIKNVDTYTIEHENDITNSNMKYSLQNVLDNSISYNNNNNNNNNDDDDDSKKENFHLSNRSTSQKTDSHEIIHNNNFSHANNNLINSTNSDIELLLNDLSESSNSLLNSQIKSQLCNSKHFLTSQNVDNSKLSYLLESNQNINEELNNGIGKYTEEISEQNNDISHKTYNENSLPFNKYKTKNMEHIKYDYIIEKNNHHLNKSENLPRTKSIIDINYIKYKTCVYKEEENMKRKEQREEKHIESGQANLLYEFERGIKKNMKNIKKDEMYKYDMLENLSNKNMKYVNDINKDNNVNHNNDVNNNYYYKEKKINEGILKDNNSSGSLSNISHFTQENNFTYHKKETQNSSNNNNNRNMSKDHFKYYTNKEEHNNDSLDFSIHREDNINILNNNNNSQQNLQEYDLENSGNLNVSSINKSKGQLDKNINYMKKLTMNNNYVNTDLQISYMENELQKKIKDFDKSLGTIFEDKCNLILNRIEKLLSYEWFNDDQ</sequence>